<name>A0A6G3QRX2_9ACTN</name>
<proteinExistence type="predicted"/>
<protein>
    <submittedName>
        <fullName evidence="3">Uncharacterized protein</fullName>
    </submittedName>
</protein>
<feature type="compositionally biased region" description="Basic and acidic residues" evidence="1">
    <location>
        <begin position="71"/>
        <end position="80"/>
    </location>
</feature>
<evidence type="ECO:0000256" key="2">
    <source>
        <dbReference type="SAM" id="Phobius"/>
    </source>
</evidence>
<comment type="caution">
    <text evidence="3">The sequence shown here is derived from an EMBL/GenBank/DDBJ whole genome shotgun (WGS) entry which is preliminary data.</text>
</comment>
<dbReference type="EMBL" id="JAAGMD010000261">
    <property type="protein sequence ID" value="NEA86248.1"/>
    <property type="molecule type" value="Genomic_DNA"/>
</dbReference>
<evidence type="ECO:0000256" key="1">
    <source>
        <dbReference type="SAM" id="MobiDB-lite"/>
    </source>
</evidence>
<feature type="transmembrane region" description="Helical" evidence="2">
    <location>
        <begin position="12"/>
        <end position="33"/>
    </location>
</feature>
<evidence type="ECO:0000313" key="3">
    <source>
        <dbReference type="EMBL" id="NEA86248.1"/>
    </source>
</evidence>
<accession>A0A6G3QRX2</accession>
<dbReference type="AlphaFoldDB" id="A0A6G3QRX2"/>
<gene>
    <name evidence="3" type="ORF">G3I53_09385</name>
</gene>
<keyword evidence="2" id="KW-0472">Membrane</keyword>
<keyword evidence="2" id="KW-1133">Transmembrane helix</keyword>
<sequence length="80" mass="8699">MSMDTTQTQALIGMLFVLGLFALMILPAVVGIVRDRRIDRQLRQAETRPLPRRTAGLRAVPSDPAGPARSADPHHTARAA</sequence>
<reference evidence="3" key="1">
    <citation type="submission" date="2020-01" db="EMBL/GenBank/DDBJ databases">
        <title>Insect and environment-associated Actinomycetes.</title>
        <authorList>
            <person name="Currrie C."/>
            <person name="Chevrette M."/>
            <person name="Carlson C."/>
            <person name="Stubbendieck R."/>
            <person name="Wendt-Pienkowski E."/>
        </authorList>
    </citation>
    <scope>NUCLEOTIDE SEQUENCE</scope>
    <source>
        <strain evidence="3">SID14436</strain>
    </source>
</reference>
<feature type="region of interest" description="Disordered" evidence="1">
    <location>
        <begin position="41"/>
        <end position="80"/>
    </location>
</feature>
<organism evidence="3">
    <name type="scientific">Streptomyces sp. SID14436</name>
    <dbReference type="NCBI Taxonomy" id="2706070"/>
    <lineage>
        <taxon>Bacteria</taxon>
        <taxon>Bacillati</taxon>
        <taxon>Actinomycetota</taxon>
        <taxon>Actinomycetes</taxon>
        <taxon>Kitasatosporales</taxon>
        <taxon>Streptomycetaceae</taxon>
        <taxon>Streptomyces</taxon>
    </lineage>
</organism>
<keyword evidence="2" id="KW-0812">Transmembrane</keyword>